<dbReference type="EMBL" id="OZ019904">
    <property type="protein sequence ID" value="CAK9200299.1"/>
    <property type="molecule type" value="Genomic_DNA"/>
</dbReference>
<evidence type="ECO:0000313" key="3">
    <source>
        <dbReference type="Proteomes" id="UP001497512"/>
    </source>
</evidence>
<keyword evidence="3" id="KW-1185">Reference proteome</keyword>
<feature type="compositionally biased region" description="Basic and acidic residues" evidence="1">
    <location>
        <begin position="314"/>
        <end position="328"/>
    </location>
</feature>
<sequence length="426" mass="48102">MGDVVTTIAGDVFEKTRSFVKNFSYLLGRGGGGADQRRWNCPRCKGSGLLRTPQQPFWQPHQLFPPPNNAPCWFCEGIGVMPILGLSGFMIGCTNSVLSTCCKNPQRSCPPVKVQLCLGKFPETRCNFTTFKLPNELPDLLYDPNYVPSWLNLSDTEAVLASISKDGRIDPQTAENYRGLTSDMFMKVLNRRNSETSTSSSSLNKTPLQVKRKDPRSTAALRFRAQAAVLQLANPRRFYYQSVLPWRLKYLSMIGRRERSTPTHTTRRRGRSSLVIPRRSSEVQPVKQKGNICELEKPVRRTPAVLRSPRSRSPRRERNRVREDVKKEVQERAHKFHHIFTLTAPDHGTSGTADSTFGGAWSASNQMEVPGSWFQAVKQIANPESLWPHMAMSTKRLSVNLSSMNQVLYGKVKEGFLWPPMLGKAF</sequence>
<organism evidence="2 3">
    <name type="scientific">Sphagnum troendelagicum</name>
    <dbReference type="NCBI Taxonomy" id="128251"/>
    <lineage>
        <taxon>Eukaryota</taxon>
        <taxon>Viridiplantae</taxon>
        <taxon>Streptophyta</taxon>
        <taxon>Embryophyta</taxon>
        <taxon>Bryophyta</taxon>
        <taxon>Sphagnophytina</taxon>
        <taxon>Sphagnopsida</taxon>
        <taxon>Sphagnales</taxon>
        <taxon>Sphagnaceae</taxon>
        <taxon>Sphagnum</taxon>
    </lineage>
</organism>
<proteinExistence type="predicted"/>
<reference evidence="2" key="1">
    <citation type="submission" date="2024-02" db="EMBL/GenBank/DDBJ databases">
        <authorList>
            <consortium name="ELIXIR-Norway"/>
            <consortium name="Elixir Norway"/>
        </authorList>
    </citation>
    <scope>NUCLEOTIDE SEQUENCE</scope>
</reference>
<accession>A0ABP0TNC0</accession>
<evidence type="ECO:0000256" key="1">
    <source>
        <dbReference type="SAM" id="MobiDB-lite"/>
    </source>
</evidence>
<feature type="region of interest" description="Disordered" evidence="1">
    <location>
        <begin position="300"/>
        <end position="328"/>
    </location>
</feature>
<evidence type="ECO:0000313" key="2">
    <source>
        <dbReference type="EMBL" id="CAK9200299.1"/>
    </source>
</evidence>
<feature type="region of interest" description="Disordered" evidence="1">
    <location>
        <begin position="193"/>
        <end position="215"/>
    </location>
</feature>
<gene>
    <name evidence="2" type="ORF">CSSPTR1EN2_LOCUS5367</name>
</gene>
<dbReference type="Proteomes" id="UP001497512">
    <property type="component" value="Chromosome 12"/>
</dbReference>
<name>A0ABP0TNC0_9BRYO</name>
<feature type="region of interest" description="Disordered" evidence="1">
    <location>
        <begin position="258"/>
        <end position="288"/>
    </location>
</feature>
<protein>
    <submittedName>
        <fullName evidence="2">Uncharacterized protein</fullName>
    </submittedName>
</protein>